<sequence>MNFFSKSIIIIVCCLGIYACSNDDNGSVVNDDTTTIEPSKLEISDITFTSAQINWTVNTIEKLEGTPYSLYLNDSLLSNQIFENSYLLEDLSASTSYTVVLEYDNVNNLTSSLQKEFETSSSGNLVLSKYIFNHNNSSNDTIELEYNTNEQLVRREFLAVPAIFRKGYEYFYNEQNNLKEVQELNSFTRANIFFDSNGEFNDIKIREGDSDVFNKYEFSDFTDDSYNLSKTLINTFGGDYSEELIYEKAINFIMNNNRLTNVIETNLETQETIVMAFTYSAGNLVEIKLDEETLVISYDDKKNLHTYSSFLLGGSMYSFLDCGGLLYLEEQFQDKIKYYPHFNHQNENNPIEYKLNGIVVKTFAYDYNEFNYPSKIYVNSNTSEEIDINLEYNPSLL</sequence>
<accession>A0ABU2KFH5</accession>
<reference evidence="2" key="1">
    <citation type="submission" date="2023-07" db="EMBL/GenBank/DDBJ databases">
        <title>Isolating and identifying novel microbial strains from the Mariana Trench.</title>
        <authorList>
            <person name="Fu H."/>
        </authorList>
    </citation>
    <scope>NUCLEOTIDE SEQUENCE [LARGE SCALE GENOMIC DNA]</scope>
    <source>
        <strain evidence="2">T-y2</strain>
    </source>
</reference>
<evidence type="ECO:0000313" key="1">
    <source>
        <dbReference type="EMBL" id="MDT0293445.1"/>
    </source>
</evidence>
<dbReference type="EMBL" id="JAVRBG010000002">
    <property type="protein sequence ID" value="MDT0293445.1"/>
    <property type="molecule type" value="Genomic_DNA"/>
</dbReference>
<gene>
    <name evidence="1" type="ORF">RLT85_02235</name>
</gene>
<name>A0ABU2KFH5_9FLAO</name>
<dbReference type="RefSeq" id="WP_311400422.1">
    <property type="nucleotide sequence ID" value="NZ_JAVRBG010000002.1"/>
</dbReference>
<keyword evidence="2" id="KW-1185">Reference proteome</keyword>
<comment type="caution">
    <text evidence="1">The sequence shown here is derived from an EMBL/GenBank/DDBJ whole genome shotgun (WGS) entry which is preliminary data.</text>
</comment>
<dbReference type="InterPro" id="IPR003961">
    <property type="entry name" value="FN3_dom"/>
</dbReference>
<protein>
    <submittedName>
        <fullName evidence="1">Fibronectin type III domain-containing protein</fullName>
    </submittedName>
</protein>
<dbReference type="CDD" id="cd00063">
    <property type="entry name" value="FN3"/>
    <property type="match status" value="1"/>
</dbReference>
<proteinExistence type="predicted"/>
<dbReference type="Proteomes" id="UP001182991">
    <property type="component" value="Unassembled WGS sequence"/>
</dbReference>
<dbReference type="InterPro" id="IPR036116">
    <property type="entry name" value="FN3_sf"/>
</dbReference>
<dbReference type="SUPFAM" id="SSF49265">
    <property type="entry name" value="Fibronectin type III"/>
    <property type="match status" value="1"/>
</dbReference>
<dbReference type="PROSITE" id="PS51257">
    <property type="entry name" value="PROKAR_LIPOPROTEIN"/>
    <property type="match status" value="1"/>
</dbReference>
<evidence type="ECO:0000313" key="2">
    <source>
        <dbReference type="Proteomes" id="UP001182991"/>
    </source>
</evidence>
<organism evidence="1 2">
    <name type="scientific">Mesonia ostreae</name>
    <dbReference type="NCBI Taxonomy" id="861110"/>
    <lineage>
        <taxon>Bacteria</taxon>
        <taxon>Pseudomonadati</taxon>
        <taxon>Bacteroidota</taxon>
        <taxon>Flavobacteriia</taxon>
        <taxon>Flavobacteriales</taxon>
        <taxon>Flavobacteriaceae</taxon>
        <taxon>Mesonia</taxon>
    </lineage>
</organism>